<keyword evidence="2" id="KW-0479">Metal-binding</keyword>
<comment type="caution">
    <text evidence="5">The sequence shown here is derived from an EMBL/GenBank/DDBJ whole genome shotgun (WGS) entry which is preliminary data.</text>
</comment>
<dbReference type="GO" id="GO:0046872">
    <property type="term" value="F:metal ion binding"/>
    <property type="evidence" value="ECO:0007669"/>
    <property type="project" value="UniProtKB-KW"/>
</dbReference>
<dbReference type="SUPFAM" id="SSF51621">
    <property type="entry name" value="Phosphoenolpyruvate/pyruvate domain"/>
    <property type="match status" value="1"/>
</dbReference>
<feature type="domain" description="HpcH/HpaI aldolase/citrate lyase" evidence="4">
    <location>
        <begin position="23"/>
        <end position="246"/>
    </location>
</feature>
<protein>
    <submittedName>
        <fullName evidence="5">4-hydroxy-2-oxoheptanedioate aldolase</fullName>
    </submittedName>
</protein>
<dbReference type="AlphaFoldDB" id="A0A366F3M4"/>
<dbReference type="Proteomes" id="UP000253529">
    <property type="component" value="Unassembled WGS sequence"/>
</dbReference>
<keyword evidence="6" id="KW-1185">Reference proteome</keyword>
<dbReference type="GO" id="GO:0005737">
    <property type="term" value="C:cytoplasm"/>
    <property type="evidence" value="ECO:0007669"/>
    <property type="project" value="TreeGrafter"/>
</dbReference>
<dbReference type="Gene3D" id="3.20.20.60">
    <property type="entry name" value="Phosphoenolpyruvate-binding domains"/>
    <property type="match status" value="1"/>
</dbReference>
<dbReference type="GO" id="GO:0016832">
    <property type="term" value="F:aldehyde-lyase activity"/>
    <property type="evidence" value="ECO:0007669"/>
    <property type="project" value="TreeGrafter"/>
</dbReference>
<gene>
    <name evidence="5" type="ORF">DFR50_12275</name>
</gene>
<dbReference type="InterPro" id="IPR005000">
    <property type="entry name" value="Aldolase/citrate-lyase_domain"/>
</dbReference>
<dbReference type="InterPro" id="IPR050251">
    <property type="entry name" value="HpcH-HpaI_aldolase"/>
</dbReference>
<dbReference type="PANTHER" id="PTHR30502">
    <property type="entry name" value="2-KETO-3-DEOXY-L-RHAMNONATE ALDOLASE"/>
    <property type="match status" value="1"/>
</dbReference>
<evidence type="ECO:0000256" key="2">
    <source>
        <dbReference type="ARBA" id="ARBA00022723"/>
    </source>
</evidence>
<evidence type="ECO:0000256" key="1">
    <source>
        <dbReference type="ARBA" id="ARBA00005568"/>
    </source>
</evidence>
<proteinExistence type="inferred from homology"/>
<name>A0A366F3M4_9HYPH</name>
<dbReference type="InterPro" id="IPR040442">
    <property type="entry name" value="Pyrv_kinase-like_dom_sf"/>
</dbReference>
<dbReference type="InterPro" id="IPR015813">
    <property type="entry name" value="Pyrv/PenolPyrv_kinase-like_dom"/>
</dbReference>
<dbReference type="RefSeq" id="WP_113890891.1">
    <property type="nucleotide sequence ID" value="NZ_QNRK01000022.1"/>
</dbReference>
<dbReference type="PANTHER" id="PTHR30502:SF0">
    <property type="entry name" value="PHOSPHOENOLPYRUVATE CARBOXYLASE FAMILY PROTEIN"/>
    <property type="match status" value="1"/>
</dbReference>
<reference evidence="5 6" key="1">
    <citation type="submission" date="2018-06" db="EMBL/GenBank/DDBJ databases">
        <title>Genomic Encyclopedia of Type Strains, Phase IV (KMG-IV): sequencing the most valuable type-strain genomes for metagenomic binning, comparative biology and taxonomic classification.</title>
        <authorList>
            <person name="Goeker M."/>
        </authorList>
    </citation>
    <scope>NUCLEOTIDE SEQUENCE [LARGE SCALE GENOMIC DNA]</scope>
    <source>
        <strain evidence="5 6">DSM 24875</strain>
    </source>
</reference>
<accession>A0A366F3M4</accession>
<organism evidence="5 6">
    <name type="scientific">Roseiarcus fermentans</name>
    <dbReference type="NCBI Taxonomy" id="1473586"/>
    <lineage>
        <taxon>Bacteria</taxon>
        <taxon>Pseudomonadati</taxon>
        <taxon>Pseudomonadota</taxon>
        <taxon>Alphaproteobacteria</taxon>
        <taxon>Hyphomicrobiales</taxon>
        <taxon>Roseiarcaceae</taxon>
        <taxon>Roseiarcus</taxon>
    </lineage>
</organism>
<keyword evidence="3" id="KW-0456">Lyase</keyword>
<evidence type="ECO:0000256" key="3">
    <source>
        <dbReference type="ARBA" id="ARBA00023239"/>
    </source>
</evidence>
<dbReference type="EMBL" id="QNRK01000022">
    <property type="protein sequence ID" value="RBP09238.1"/>
    <property type="molecule type" value="Genomic_DNA"/>
</dbReference>
<comment type="similarity">
    <text evidence="1">Belongs to the HpcH/HpaI aldolase family.</text>
</comment>
<evidence type="ECO:0000313" key="6">
    <source>
        <dbReference type="Proteomes" id="UP000253529"/>
    </source>
</evidence>
<dbReference type="Pfam" id="PF03328">
    <property type="entry name" value="HpcH_HpaI"/>
    <property type="match status" value="1"/>
</dbReference>
<dbReference type="OrthoDB" id="9802624at2"/>
<evidence type="ECO:0000313" key="5">
    <source>
        <dbReference type="EMBL" id="RBP09238.1"/>
    </source>
</evidence>
<sequence>MTETVVGKLIETLAGGAPVFSAWVGMNEPAVAEALAREAFDAVILDMQHGALDFAGACQSILAVALAGLPAIVRTPVGEFATASRLIDAGAAGVIAPMINSRADAEAFAAFAKFPPLGERSWGPRAALPLSGLDTQAYLAGANRLTQAIAMIETREALAALDDILAVDGVDGVFIGPADLSIALSDGAKWDPRGAAVIEAAGHVVARARAHGKYAGMFCYDGADAHAMAALGFRLCSIGSDGAMLRAAARGELAAARGTPAGGPAGGPKTY</sequence>
<evidence type="ECO:0000259" key="4">
    <source>
        <dbReference type="Pfam" id="PF03328"/>
    </source>
</evidence>